<evidence type="ECO:0000313" key="2">
    <source>
        <dbReference type="EMBL" id="SVA68196.1"/>
    </source>
</evidence>
<organism evidence="2">
    <name type="scientific">marine metagenome</name>
    <dbReference type="NCBI Taxonomy" id="408172"/>
    <lineage>
        <taxon>unclassified sequences</taxon>
        <taxon>metagenomes</taxon>
        <taxon>ecological metagenomes</taxon>
    </lineage>
</organism>
<feature type="non-terminal residue" evidence="2">
    <location>
        <position position="1"/>
    </location>
</feature>
<feature type="region of interest" description="Disordered" evidence="1">
    <location>
        <begin position="38"/>
        <end position="67"/>
    </location>
</feature>
<reference evidence="2" key="1">
    <citation type="submission" date="2018-05" db="EMBL/GenBank/DDBJ databases">
        <authorList>
            <person name="Lanie J.A."/>
            <person name="Ng W.-L."/>
            <person name="Kazmierczak K.M."/>
            <person name="Andrzejewski T.M."/>
            <person name="Davidsen T.M."/>
            <person name="Wayne K.J."/>
            <person name="Tettelin H."/>
            <person name="Glass J.I."/>
            <person name="Rusch D."/>
            <person name="Podicherti R."/>
            <person name="Tsui H.-C.T."/>
            <person name="Winkler M.E."/>
        </authorList>
    </citation>
    <scope>NUCLEOTIDE SEQUENCE</scope>
</reference>
<protein>
    <submittedName>
        <fullName evidence="2">Uncharacterized protein</fullName>
    </submittedName>
</protein>
<dbReference type="AlphaFoldDB" id="A0A381XTS2"/>
<name>A0A381XTS2_9ZZZZ</name>
<proteinExistence type="predicted"/>
<gene>
    <name evidence="2" type="ORF">METZ01_LOCUS121050</name>
</gene>
<evidence type="ECO:0000256" key="1">
    <source>
        <dbReference type="SAM" id="MobiDB-lite"/>
    </source>
</evidence>
<accession>A0A381XTS2</accession>
<sequence length="67" mass="7774">LPFRAQMQFPLINPLRRHHRLLTDGMIIKPLRRLAKRLSNRDEAKNPAQAGHAPIILQSPNSHKKKH</sequence>
<dbReference type="EMBL" id="UINC01016369">
    <property type="protein sequence ID" value="SVA68196.1"/>
    <property type="molecule type" value="Genomic_DNA"/>
</dbReference>